<dbReference type="RefSeq" id="WP_345690614.1">
    <property type="nucleotide sequence ID" value="NZ_BAABIT010000001.1"/>
</dbReference>
<dbReference type="Gene3D" id="2.130.10.10">
    <property type="entry name" value="YVTN repeat-like/Quinoprotein amine dehydrogenase"/>
    <property type="match status" value="1"/>
</dbReference>
<dbReference type="EMBL" id="JBHSJD010000007">
    <property type="protein sequence ID" value="MFC5022707.1"/>
    <property type="molecule type" value="Genomic_DNA"/>
</dbReference>
<accession>A0ABV9XCT0</accession>
<dbReference type="InterPro" id="IPR025965">
    <property type="entry name" value="FlgD/Vpr_Ig-like"/>
</dbReference>
<dbReference type="Proteomes" id="UP001595829">
    <property type="component" value="Unassembled WGS sequence"/>
</dbReference>
<comment type="caution">
    <text evidence="4">The sequence shown here is derived from an EMBL/GenBank/DDBJ whole genome shotgun (WGS) entry which is preliminary data.</text>
</comment>
<dbReference type="InterPro" id="IPR015943">
    <property type="entry name" value="WD40/YVTN_repeat-like_dom_sf"/>
</dbReference>
<proteinExistence type="predicted"/>
<dbReference type="Gene3D" id="2.130.10.130">
    <property type="entry name" value="Integrin alpha, N-terminal"/>
    <property type="match status" value="1"/>
</dbReference>
<feature type="chain" id="PRO_5045849645" evidence="2">
    <location>
        <begin position="33"/>
        <end position="1026"/>
    </location>
</feature>
<dbReference type="SUPFAM" id="SSF69318">
    <property type="entry name" value="Integrin alpha N-terminal domain"/>
    <property type="match status" value="2"/>
</dbReference>
<evidence type="ECO:0000256" key="1">
    <source>
        <dbReference type="ARBA" id="ARBA00022729"/>
    </source>
</evidence>
<reference evidence="5" key="1">
    <citation type="journal article" date="2019" name="Int. J. Syst. Evol. Microbiol.">
        <title>The Global Catalogue of Microorganisms (GCM) 10K type strain sequencing project: providing services to taxonomists for standard genome sequencing and annotation.</title>
        <authorList>
            <consortium name="The Broad Institute Genomics Platform"/>
            <consortium name="The Broad Institute Genome Sequencing Center for Infectious Disease"/>
            <person name="Wu L."/>
            <person name="Ma J."/>
        </authorList>
    </citation>
    <scope>NUCLEOTIDE SEQUENCE [LARGE SCALE GENOMIC DNA]</scope>
    <source>
        <strain evidence="5">CGMCC 4.1648</strain>
    </source>
</reference>
<sequence>MPRRALVRRSVAAVAAATLVSGAGPLIPTAFAAEGSGVVFPAAVSAQPRSVIPLSAGPNGYLRYEEGKGHFWSTYAGESIPVHNDAEGPEGGATYGAGSNVIAALTFDRGNIEGTVRLFDPVAGTNHYIDVPSGHRYVGTYGATVVTYSSASSTTPPEWHTHRIVEGTVQSAQLTGWPEGATRPYRAVTADADGMVSQVRKDSALLPVWIADRVRPVARVTAAESAGLALTPQHVVEWTKDGKLAFYTKAGTTPEGALPADRVVDLAYQEGDALLGIAGDHVFVGRQTGSGGSAPYRVVGVPLAGGTETTVLAYGRANAMPTPDGTGLLVVGGDTADALGMQLVRFTDGAPTVRKLTDVTRLTSLPRRLSFSHGRLESLERMPDLKNAFRSRTVSVTGPLTAGATVERGPLGLDLGTCTDSSGCPDIHATGDGRTIITSEAGSGDQQSVLVVQPGATQGTPITGYRSFHVLNASGRHASAQVTREDWSSAVVTIDLDTGRELATIPASDPWNTALQGDTVWTAGATAGTVTAFDARTGAAKRTVNLGSGCRAESLKVTAHWLSWDCASATPKGGVYDLDKGVNRSYTAPVSELGDGYVVWRNGADIKVTDVRGTTPVEIATHHMADDGESDYRHAVDTAAGLIAFPDNPEGDVRVVGAGVPASPLARIDADVPAAQAVQGGAAPWKARWWLSKPAASWQLTIKDPASGAVLRTLSGGEARGLISAAWDGKDAAGALVLDGTYAWSLTAAPADGQGAALVQSGTVAVSGASASRRDHNRDGFGDLMSLSSSGALAYRYGSGTGTLSGAVTGSGWPTTVVAVPFGDLNRDGCNDLLVRMASGELRAYKPGCGKAATPSTPYTSLGTVWGQFNVLTSPGDMTGDGRPDLVARQATTGDIYLYADNGAGGLKARGRIATNWKAYRAIVGAGDLNRDGVGDLLAVDGANSLWRYDGTATGTVKPRALVFGNSWASGRNAFVGAGDITGDGIPDLLTRNTAGDLLRNNGSGTGTFRSTIKIATGWQGYKALF</sequence>
<dbReference type="Gene3D" id="2.60.40.4070">
    <property type="match status" value="1"/>
</dbReference>
<protein>
    <submittedName>
        <fullName evidence="4">FG-GAP-like repeat-containing protein</fullName>
    </submittedName>
</protein>
<keyword evidence="5" id="KW-1185">Reference proteome</keyword>
<organism evidence="4 5">
    <name type="scientific">Streptomyces coeruleoprunus</name>
    <dbReference type="NCBI Taxonomy" id="285563"/>
    <lineage>
        <taxon>Bacteria</taxon>
        <taxon>Bacillati</taxon>
        <taxon>Actinomycetota</taxon>
        <taxon>Actinomycetes</taxon>
        <taxon>Kitasatosporales</taxon>
        <taxon>Streptomycetaceae</taxon>
        <taxon>Streptomyces</taxon>
    </lineage>
</organism>
<evidence type="ECO:0000313" key="5">
    <source>
        <dbReference type="Proteomes" id="UP001595829"/>
    </source>
</evidence>
<dbReference type="PANTHER" id="PTHR44103">
    <property type="entry name" value="PROPROTEIN CONVERTASE P"/>
    <property type="match status" value="1"/>
</dbReference>
<dbReference type="InterPro" id="IPR028994">
    <property type="entry name" value="Integrin_alpha_N"/>
</dbReference>
<dbReference type="Pfam" id="PF13517">
    <property type="entry name" value="FG-GAP_3"/>
    <property type="match status" value="2"/>
</dbReference>
<gene>
    <name evidence="4" type="ORF">ACFPM3_11245</name>
</gene>
<dbReference type="InterPro" id="IPR013517">
    <property type="entry name" value="FG-GAP"/>
</dbReference>
<dbReference type="Pfam" id="PF13860">
    <property type="entry name" value="FlgD_ig"/>
    <property type="match status" value="1"/>
</dbReference>
<feature type="domain" description="FlgD/Vpr Ig-like" evidence="3">
    <location>
        <begin position="680"/>
        <end position="749"/>
    </location>
</feature>
<evidence type="ECO:0000313" key="4">
    <source>
        <dbReference type="EMBL" id="MFC5022707.1"/>
    </source>
</evidence>
<evidence type="ECO:0000256" key="2">
    <source>
        <dbReference type="SAM" id="SignalP"/>
    </source>
</evidence>
<keyword evidence="1 2" id="KW-0732">Signal</keyword>
<feature type="signal peptide" evidence="2">
    <location>
        <begin position="1"/>
        <end position="32"/>
    </location>
</feature>
<evidence type="ECO:0000259" key="3">
    <source>
        <dbReference type="Pfam" id="PF13860"/>
    </source>
</evidence>
<name>A0ABV9XCT0_9ACTN</name>
<dbReference type="PANTHER" id="PTHR44103:SF1">
    <property type="entry name" value="PROPROTEIN CONVERTASE P"/>
    <property type="match status" value="1"/>
</dbReference>